<proteinExistence type="predicted"/>
<reference evidence="1" key="1">
    <citation type="submission" date="2020-09" db="EMBL/GenBank/DDBJ databases">
        <title>Pelobacter alkaliphilus sp. nov., a novel anaerobic arsenate-reducing bacterium from terrestrial mud volcano.</title>
        <authorList>
            <person name="Khomyakova M.A."/>
            <person name="Merkel A.Y."/>
            <person name="Slobodkin A.I."/>
        </authorList>
    </citation>
    <scope>NUCLEOTIDE SEQUENCE</scope>
    <source>
        <strain evidence="1">M08fum</strain>
    </source>
</reference>
<dbReference type="Pfam" id="PF00132">
    <property type="entry name" value="Hexapep"/>
    <property type="match status" value="1"/>
</dbReference>
<organism evidence="1 2">
    <name type="scientific">Pelovirga terrestris</name>
    <dbReference type="NCBI Taxonomy" id="2771352"/>
    <lineage>
        <taxon>Bacteria</taxon>
        <taxon>Pseudomonadati</taxon>
        <taxon>Thermodesulfobacteriota</taxon>
        <taxon>Desulfuromonadia</taxon>
        <taxon>Geobacterales</taxon>
        <taxon>Geobacteraceae</taxon>
        <taxon>Pelovirga</taxon>
    </lineage>
</organism>
<protein>
    <submittedName>
        <fullName evidence="1">Gamma carbonic anhydrase family protein</fullName>
    </submittedName>
</protein>
<evidence type="ECO:0000313" key="1">
    <source>
        <dbReference type="EMBL" id="MBD1399287.1"/>
    </source>
</evidence>
<dbReference type="InterPro" id="IPR047324">
    <property type="entry name" value="LbH_gamma_CA-like"/>
</dbReference>
<gene>
    <name evidence="1" type="ORF">ICT70_01225</name>
</gene>
<dbReference type="Gene3D" id="2.160.10.10">
    <property type="entry name" value="Hexapeptide repeat proteins"/>
    <property type="match status" value="1"/>
</dbReference>
<dbReference type="InterPro" id="IPR011004">
    <property type="entry name" value="Trimer_LpxA-like_sf"/>
</dbReference>
<sequence length="168" mass="18394">MLHHYQGVIPRLHDTVFRVGSSEIIGDVEIGEYSSLWYHVVVRGDVHHIRIGERTNVQDGTVIHVTNKTHPTIIGNDVTIGHNVTLHGCTIGNRCLIGMGAIVMDGVVIEDDAMIAAGALVTPGTRVPSGTLYAGSPARYKRQLTDKEVAFLLQSANNYLEYVKTYES</sequence>
<accession>A0A8J6UKD9</accession>
<dbReference type="EMBL" id="JACWUN010000001">
    <property type="protein sequence ID" value="MBD1399287.1"/>
    <property type="molecule type" value="Genomic_DNA"/>
</dbReference>
<dbReference type="InterPro" id="IPR050484">
    <property type="entry name" value="Transf_Hexapept/Carb_Anhydrase"/>
</dbReference>
<dbReference type="PANTHER" id="PTHR13061">
    <property type="entry name" value="DYNACTIN SUBUNIT P25"/>
    <property type="match status" value="1"/>
</dbReference>
<dbReference type="SUPFAM" id="SSF51161">
    <property type="entry name" value="Trimeric LpxA-like enzymes"/>
    <property type="match status" value="1"/>
</dbReference>
<comment type="caution">
    <text evidence="1">The sequence shown here is derived from an EMBL/GenBank/DDBJ whole genome shotgun (WGS) entry which is preliminary data.</text>
</comment>
<evidence type="ECO:0000313" key="2">
    <source>
        <dbReference type="Proteomes" id="UP000632828"/>
    </source>
</evidence>
<dbReference type="CDD" id="cd04645">
    <property type="entry name" value="LbH_gamma_CA_like"/>
    <property type="match status" value="1"/>
</dbReference>
<name>A0A8J6UKD9_9BACT</name>
<dbReference type="Proteomes" id="UP000632828">
    <property type="component" value="Unassembled WGS sequence"/>
</dbReference>
<dbReference type="RefSeq" id="WP_191153558.1">
    <property type="nucleotide sequence ID" value="NZ_JACWUN010000001.1"/>
</dbReference>
<dbReference type="AlphaFoldDB" id="A0A8J6UKD9"/>
<dbReference type="InterPro" id="IPR001451">
    <property type="entry name" value="Hexapep"/>
</dbReference>
<keyword evidence="2" id="KW-1185">Reference proteome</keyword>
<dbReference type="PANTHER" id="PTHR13061:SF56">
    <property type="entry name" value="PROTEIN YRDA"/>
    <property type="match status" value="1"/>
</dbReference>